<dbReference type="EMBL" id="JBCAWK010000003">
    <property type="protein sequence ID" value="KAK8864713.1"/>
    <property type="molecule type" value="Genomic_DNA"/>
</dbReference>
<keyword evidence="3" id="KW-1185">Reference proteome</keyword>
<organism evidence="2 3">
    <name type="scientific">Kwoniella newhampshirensis</name>
    <dbReference type="NCBI Taxonomy" id="1651941"/>
    <lineage>
        <taxon>Eukaryota</taxon>
        <taxon>Fungi</taxon>
        <taxon>Dikarya</taxon>
        <taxon>Basidiomycota</taxon>
        <taxon>Agaricomycotina</taxon>
        <taxon>Tremellomycetes</taxon>
        <taxon>Tremellales</taxon>
        <taxon>Cryptococcaceae</taxon>
        <taxon>Kwoniella</taxon>
    </lineage>
</organism>
<evidence type="ECO:0000313" key="3">
    <source>
        <dbReference type="Proteomes" id="UP001388673"/>
    </source>
</evidence>
<protein>
    <submittedName>
        <fullName evidence="2">Uncharacterized protein</fullName>
    </submittedName>
</protein>
<dbReference type="GeneID" id="92179226"/>
<comment type="caution">
    <text evidence="2">The sequence shown here is derived from an EMBL/GenBank/DDBJ whole genome shotgun (WGS) entry which is preliminary data.</text>
</comment>
<dbReference type="Proteomes" id="UP001388673">
    <property type="component" value="Unassembled WGS sequence"/>
</dbReference>
<gene>
    <name evidence="2" type="ORF">IAR55_001967</name>
</gene>
<evidence type="ECO:0000313" key="2">
    <source>
        <dbReference type="EMBL" id="KAK8864713.1"/>
    </source>
</evidence>
<feature type="region of interest" description="Disordered" evidence="1">
    <location>
        <begin position="330"/>
        <end position="362"/>
    </location>
</feature>
<feature type="region of interest" description="Disordered" evidence="1">
    <location>
        <begin position="145"/>
        <end position="167"/>
    </location>
</feature>
<feature type="compositionally biased region" description="Basic and acidic residues" evidence="1">
    <location>
        <begin position="330"/>
        <end position="348"/>
    </location>
</feature>
<proteinExistence type="predicted"/>
<dbReference type="AlphaFoldDB" id="A0AAW0Z3N5"/>
<reference evidence="2 3" key="1">
    <citation type="journal article" date="2024" name="bioRxiv">
        <title>Comparative genomics of Cryptococcus and Kwoniella reveals pathogenesis evolution and contrasting karyotype dynamics via intercentromeric recombination or chromosome fusion.</title>
        <authorList>
            <person name="Coelho M.A."/>
            <person name="David-Palma M."/>
            <person name="Shea T."/>
            <person name="Bowers K."/>
            <person name="McGinley-Smith S."/>
            <person name="Mohammad A.W."/>
            <person name="Gnirke A."/>
            <person name="Yurkov A.M."/>
            <person name="Nowrousian M."/>
            <person name="Sun S."/>
            <person name="Cuomo C.A."/>
            <person name="Heitman J."/>
        </authorList>
    </citation>
    <scope>NUCLEOTIDE SEQUENCE [LARGE SCALE GENOMIC DNA]</scope>
    <source>
        <strain evidence="2 3">CBS 13917</strain>
    </source>
</reference>
<name>A0AAW0Z3N5_9TREE</name>
<evidence type="ECO:0000256" key="1">
    <source>
        <dbReference type="SAM" id="MobiDB-lite"/>
    </source>
</evidence>
<sequence length="474" mass="54251">MTSGSSGRTPVYPHGWREIVNGSVEENFAPIALGTLNSLIREDVVPPTEHIQLILYLSLNPTAHGVTPSVPFSLLDRLLSFHSPSSIASSIPSHPSTSKLSADEMPQWLDWDYRRSELHRQVWRTMRRCRDEGVWTLLWESEGKQDRKGNGKRRQRNDDVDMHDEEEDEVKRIVSEKGWRLLEWLVDFWEKDQKEQTGDKAIRDISYSPLFLKQLPRPYDRNGELQRNDATLPLVIVRGAFLSPPNTENSRRESSAVRLLSLLCHTALTSNPPFHPPSLNSSLVHLFRILPLSSIQRLIPQLIPHLDWWFLAHTYALALEDMGGIRSKKTSERRIAADRRRRRMDPISDRQGQGAGNEEEEFEVRVNGLGEPTVRYLLGTILPLRASSRESDSVEKMLFIKLVSVNLFLSNWSQVRADLLPGGVKGRYDGNEKWWKEVEKSWSPGDKRGDKQSKGSEAMATVLRFQTKALLDKL</sequence>
<accession>A0AAW0Z3N5</accession>
<dbReference type="RefSeq" id="XP_066805009.1">
    <property type="nucleotide sequence ID" value="XM_066945086.1"/>
</dbReference>
<dbReference type="KEGG" id="kne:92179226"/>